<dbReference type="PRINTS" id="PR00313">
    <property type="entry name" value="CABNDNGRPT"/>
</dbReference>
<dbReference type="PROSITE" id="PS00330">
    <property type="entry name" value="HEMOLYSIN_CALCIUM"/>
    <property type="match status" value="7"/>
</dbReference>
<comment type="caution">
    <text evidence="3">The sequence shown here is derived from an EMBL/GenBank/DDBJ whole genome shotgun (WGS) entry which is preliminary data.</text>
</comment>
<dbReference type="AlphaFoldDB" id="A0A952FQ97"/>
<reference evidence="3" key="1">
    <citation type="submission" date="2020-06" db="EMBL/GenBank/DDBJ databases">
        <title>Stable isotope informed genome-resolved metagenomics uncovers potential trophic interactions in rhizosphere soil.</title>
        <authorList>
            <person name="Starr E.P."/>
            <person name="Shi S."/>
            <person name="Blazewicz S.J."/>
            <person name="Koch B.J."/>
            <person name="Probst A.J."/>
            <person name="Hungate B.A."/>
            <person name="Pett-Ridge J."/>
            <person name="Firestone M.K."/>
            <person name="Banfield J.F."/>
        </authorList>
    </citation>
    <scope>NUCLEOTIDE SEQUENCE</scope>
    <source>
        <strain evidence="3">YM_69_17</strain>
    </source>
</reference>
<dbReference type="InterPro" id="IPR011049">
    <property type="entry name" value="Serralysin-like_metalloprot_C"/>
</dbReference>
<dbReference type="EMBL" id="JAEKLZ010000231">
    <property type="protein sequence ID" value="MBW8726719.1"/>
    <property type="molecule type" value="Genomic_DNA"/>
</dbReference>
<proteinExistence type="predicted"/>
<dbReference type="InterPro" id="IPR050557">
    <property type="entry name" value="RTX_toxin/Mannuronan_C5-epim"/>
</dbReference>
<dbReference type="InterPro" id="IPR001343">
    <property type="entry name" value="Hemolysn_Ca-bd"/>
</dbReference>
<comment type="subcellular location">
    <subcellularLocation>
        <location evidence="1">Secreted</location>
    </subcellularLocation>
</comment>
<evidence type="ECO:0000313" key="4">
    <source>
        <dbReference type="Proteomes" id="UP000700706"/>
    </source>
</evidence>
<name>A0A952FQ97_9PROT</name>
<sequence>MAVVNGTAGNDLIHLLGDGVVVPPGYTDIPQATALGDTLNGLGGNDIIHGGGGIDLIDGGIGDDKLVGGNGDDVLTGGAGGDRFEGGSGIDTISYAGATVAVVLNLLSGVGSGGANDSSGDSFIDMENVIGGLGGDTIIGNNVAANVLDGGSGDDELDGLAGNDTLIGGAGDDHLTGGSGADQIDGGAGIDLVDYAGSAAVTINLSAGTASGGDATGDVLSGIENVYGAFLVNDILTGSAGNNLLDGRGGDDVLNGLGGADILRGSDDDDILNGGDGNDVLYGENGADQLDGGTGIDTASYDLRPEAVIVDLAAGTGSGGEAAGDTLVGIENISGSQGADTLAGDAGANTLQGWNGDDVLRGRGGADTLNGGAGIDLVSYWGEATGVTVNLATGTGSGGNAAGDTFAAIENVNGSNGGDTLIGSSGANALSGFGGADVLRGGTGKDMLTGGAGADRFSYVAIADSTVGANADRITDFSHAQGDRIDLSLMDANTGAPGDQAFTFIGNGLYTGVAGQLRFAVTAPGVTTIAGDVDGNGTSDFHIQLTGTIALVAADFVL</sequence>
<dbReference type="Gene3D" id="2.150.10.10">
    <property type="entry name" value="Serralysin-like metalloprotease, C-terminal"/>
    <property type="match status" value="5"/>
</dbReference>
<dbReference type="PANTHER" id="PTHR38340">
    <property type="entry name" value="S-LAYER PROTEIN"/>
    <property type="match status" value="1"/>
</dbReference>
<keyword evidence="2" id="KW-0964">Secreted</keyword>
<dbReference type="Proteomes" id="UP000700706">
    <property type="component" value="Unassembled WGS sequence"/>
</dbReference>
<dbReference type="SUPFAM" id="SSF51120">
    <property type="entry name" value="beta-Roll"/>
    <property type="match status" value="5"/>
</dbReference>
<dbReference type="PANTHER" id="PTHR38340:SF1">
    <property type="entry name" value="S-LAYER PROTEIN"/>
    <property type="match status" value="1"/>
</dbReference>
<dbReference type="Pfam" id="PF00353">
    <property type="entry name" value="HemolysinCabind"/>
    <property type="match status" value="6"/>
</dbReference>
<organism evidence="3 4">
    <name type="scientific">Inquilinus limosus</name>
    <dbReference type="NCBI Taxonomy" id="171674"/>
    <lineage>
        <taxon>Bacteria</taxon>
        <taxon>Pseudomonadati</taxon>
        <taxon>Pseudomonadota</taxon>
        <taxon>Alphaproteobacteria</taxon>
        <taxon>Rhodospirillales</taxon>
        <taxon>Rhodospirillaceae</taxon>
        <taxon>Inquilinus</taxon>
    </lineage>
</organism>
<dbReference type="GO" id="GO:0005576">
    <property type="term" value="C:extracellular region"/>
    <property type="evidence" value="ECO:0007669"/>
    <property type="project" value="UniProtKB-SubCell"/>
</dbReference>
<accession>A0A952FQ97</accession>
<dbReference type="InterPro" id="IPR018511">
    <property type="entry name" value="Hemolysin-typ_Ca-bd_CS"/>
</dbReference>
<evidence type="ECO:0000256" key="2">
    <source>
        <dbReference type="ARBA" id="ARBA00022525"/>
    </source>
</evidence>
<dbReference type="GO" id="GO:0005509">
    <property type="term" value="F:calcium ion binding"/>
    <property type="evidence" value="ECO:0007669"/>
    <property type="project" value="InterPro"/>
</dbReference>
<gene>
    <name evidence="3" type="ORF">JF625_16435</name>
</gene>
<protein>
    <submittedName>
        <fullName evidence="3">Calcium-binding protein</fullName>
    </submittedName>
</protein>
<evidence type="ECO:0000313" key="3">
    <source>
        <dbReference type="EMBL" id="MBW8726719.1"/>
    </source>
</evidence>
<evidence type="ECO:0000256" key="1">
    <source>
        <dbReference type="ARBA" id="ARBA00004613"/>
    </source>
</evidence>